<dbReference type="SUPFAM" id="SSF57196">
    <property type="entry name" value="EGF/Laminin"/>
    <property type="match status" value="1"/>
</dbReference>
<evidence type="ECO:0000256" key="6">
    <source>
        <dbReference type="ARBA" id="ARBA00022729"/>
    </source>
</evidence>
<dbReference type="FunFam" id="2.10.25.10:FF:000038">
    <property type="entry name" value="Fibrillin 2"/>
    <property type="match status" value="2"/>
</dbReference>
<dbReference type="PANTHER" id="PTHR24034:SF89">
    <property type="entry name" value="COMPLEMENT COMPONENT C1Q RECEPTOR"/>
    <property type="match status" value="1"/>
</dbReference>
<keyword evidence="5 11" id="KW-0245">EGF-like domain</keyword>
<dbReference type="SUPFAM" id="SSF57184">
    <property type="entry name" value="Growth factor receptor domain"/>
    <property type="match status" value="3"/>
</dbReference>
<dbReference type="InterPro" id="IPR018097">
    <property type="entry name" value="EGF_Ca-bd_CS"/>
</dbReference>
<dbReference type="GO" id="GO:0071944">
    <property type="term" value="C:cell periphery"/>
    <property type="evidence" value="ECO:0007669"/>
    <property type="project" value="UniProtKB-ARBA"/>
</dbReference>
<dbReference type="PROSITE" id="PS01187">
    <property type="entry name" value="EGF_CA"/>
    <property type="match status" value="3"/>
</dbReference>
<evidence type="ECO:0000256" key="1">
    <source>
        <dbReference type="ARBA" id="ARBA00004498"/>
    </source>
</evidence>
<dbReference type="Pfam" id="PF12662">
    <property type="entry name" value="cEGF"/>
    <property type="match status" value="1"/>
</dbReference>
<name>A0A0N4Z7Y4_PARTI</name>
<keyword evidence="4" id="KW-0272">Extracellular matrix</keyword>
<dbReference type="InterPro" id="IPR055088">
    <property type="entry name" value="Fibulin_C"/>
</dbReference>
<comment type="similarity">
    <text evidence="2">Belongs to the fibulin family.</text>
</comment>
<dbReference type="InterPro" id="IPR000152">
    <property type="entry name" value="EGF-type_Asp/Asn_hydroxyl_site"/>
</dbReference>
<accession>A0A0N4Z7Y4</accession>
<dbReference type="GO" id="GO:0016504">
    <property type="term" value="F:peptidase activator activity"/>
    <property type="evidence" value="ECO:0007669"/>
    <property type="project" value="InterPro"/>
</dbReference>
<dbReference type="InterPro" id="IPR017048">
    <property type="entry name" value="Fibulin-1"/>
</dbReference>
<evidence type="ECO:0000313" key="14">
    <source>
        <dbReference type="Proteomes" id="UP000038045"/>
    </source>
</evidence>
<keyword evidence="6" id="KW-0732">Signal</keyword>
<dbReference type="SMART" id="SM00181">
    <property type="entry name" value="EGF"/>
    <property type="match status" value="10"/>
</dbReference>
<keyword evidence="7" id="KW-0677">Repeat</keyword>
<keyword evidence="12" id="KW-1133">Transmembrane helix</keyword>
<evidence type="ECO:0000256" key="2">
    <source>
        <dbReference type="ARBA" id="ARBA00006127"/>
    </source>
</evidence>
<dbReference type="InterPro" id="IPR001881">
    <property type="entry name" value="EGF-like_Ca-bd_dom"/>
</dbReference>
<keyword evidence="8" id="KW-0106">Calcium</keyword>
<dbReference type="InterPro" id="IPR049883">
    <property type="entry name" value="NOTCH1_EGF-like"/>
</dbReference>
<dbReference type="InterPro" id="IPR050751">
    <property type="entry name" value="ECM_structural_protein"/>
</dbReference>
<evidence type="ECO:0000256" key="5">
    <source>
        <dbReference type="ARBA" id="ARBA00022536"/>
    </source>
</evidence>
<dbReference type="PANTHER" id="PTHR24034">
    <property type="entry name" value="EGF-LIKE DOMAIN-CONTAINING PROTEIN"/>
    <property type="match status" value="1"/>
</dbReference>
<dbReference type="Pfam" id="PF07645">
    <property type="entry name" value="EGF_CA"/>
    <property type="match status" value="7"/>
</dbReference>
<dbReference type="FunFam" id="2.10.25.10:FF:000005">
    <property type="entry name" value="Fibrillin 2"/>
    <property type="match status" value="1"/>
</dbReference>
<evidence type="ECO:0000256" key="12">
    <source>
        <dbReference type="SAM" id="Phobius"/>
    </source>
</evidence>
<dbReference type="PROSITE" id="PS50026">
    <property type="entry name" value="EGF_3"/>
    <property type="match status" value="2"/>
</dbReference>
<dbReference type="PROSITE" id="PS00010">
    <property type="entry name" value="ASX_HYDROXYL"/>
    <property type="match status" value="4"/>
</dbReference>
<dbReference type="GO" id="GO:0030198">
    <property type="term" value="P:extracellular matrix organization"/>
    <property type="evidence" value="ECO:0007669"/>
    <property type="project" value="InterPro"/>
</dbReference>
<dbReference type="Pfam" id="PF22914">
    <property type="entry name" value="Fibulin_C"/>
    <property type="match status" value="2"/>
</dbReference>
<dbReference type="GO" id="GO:0005509">
    <property type="term" value="F:calcium ion binding"/>
    <property type="evidence" value="ECO:0007669"/>
    <property type="project" value="InterPro"/>
</dbReference>
<dbReference type="Proteomes" id="UP000038045">
    <property type="component" value="Unplaced"/>
</dbReference>
<dbReference type="InterPro" id="IPR009030">
    <property type="entry name" value="Growth_fac_rcpt_cys_sf"/>
</dbReference>
<feature type="domain" description="EGF-like" evidence="13">
    <location>
        <begin position="533"/>
        <end position="573"/>
    </location>
</feature>
<dbReference type="Gene3D" id="2.10.25.10">
    <property type="entry name" value="Laminin"/>
    <property type="match status" value="10"/>
</dbReference>
<dbReference type="WBParaSite" id="PTRK_0000329500.2">
    <property type="protein sequence ID" value="PTRK_0000329500.2"/>
    <property type="gene ID" value="PTRK_0000329500"/>
</dbReference>
<keyword evidence="14" id="KW-1185">Reference proteome</keyword>
<dbReference type="InterPro" id="IPR026823">
    <property type="entry name" value="cEGF"/>
</dbReference>
<keyword evidence="12" id="KW-0812">Transmembrane</keyword>
<dbReference type="PIRSF" id="PIRSF036313">
    <property type="entry name" value="Fibulin-1"/>
    <property type="match status" value="1"/>
</dbReference>
<dbReference type="SMART" id="SM00179">
    <property type="entry name" value="EGF_CA"/>
    <property type="match status" value="9"/>
</dbReference>
<evidence type="ECO:0000256" key="3">
    <source>
        <dbReference type="ARBA" id="ARBA00022525"/>
    </source>
</evidence>
<dbReference type="PROSITE" id="PS01186">
    <property type="entry name" value="EGF_2"/>
    <property type="match status" value="4"/>
</dbReference>
<proteinExistence type="inferred from homology"/>
<evidence type="ECO:0000256" key="8">
    <source>
        <dbReference type="ARBA" id="ARBA00022837"/>
    </source>
</evidence>
<keyword evidence="10" id="KW-0325">Glycoprotein</keyword>
<organism evidence="14 15">
    <name type="scientific">Parastrongyloides trichosuri</name>
    <name type="common">Possum-specific nematode worm</name>
    <dbReference type="NCBI Taxonomy" id="131310"/>
    <lineage>
        <taxon>Eukaryota</taxon>
        <taxon>Metazoa</taxon>
        <taxon>Ecdysozoa</taxon>
        <taxon>Nematoda</taxon>
        <taxon>Chromadorea</taxon>
        <taxon>Rhabditida</taxon>
        <taxon>Tylenchina</taxon>
        <taxon>Panagrolaimomorpha</taxon>
        <taxon>Strongyloidoidea</taxon>
        <taxon>Strongyloididae</taxon>
        <taxon>Parastrongyloides</taxon>
    </lineage>
</organism>
<dbReference type="AlphaFoldDB" id="A0A0N4Z7Y4"/>
<evidence type="ECO:0000256" key="4">
    <source>
        <dbReference type="ARBA" id="ARBA00022530"/>
    </source>
</evidence>
<evidence type="ECO:0000256" key="7">
    <source>
        <dbReference type="ARBA" id="ARBA00022737"/>
    </source>
</evidence>
<evidence type="ECO:0000313" key="15">
    <source>
        <dbReference type="WBParaSite" id="PTRK_0000329500.2"/>
    </source>
</evidence>
<evidence type="ECO:0000256" key="9">
    <source>
        <dbReference type="ARBA" id="ARBA00023157"/>
    </source>
</evidence>
<reference evidence="15" key="1">
    <citation type="submission" date="2017-02" db="UniProtKB">
        <authorList>
            <consortium name="WormBaseParasite"/>
        </authorList>
    </citation>
    <scope>IDENTIFICATION</scope>
</reference>
<evidence type="ECO:0000256" key="10">
    <source>
        <dbReference type="ARBA" id="ARBA00023180"/>
    </source>
</evidence>
<dbReference type="InterPro" id="IPR000742">
    <property type="entry name" value="EGF"/>
</dbReference>
<feature type="transmembrane region" description="Helical" evidence="12">
    <location>
        <begin position="7"/>
        <end position="25"/>
    </location>
</feature>
<evidence type="ECO:0000259" key="13">
    <source>
        <dbReference type="PROSITE" id="PS50026"/>
    </source>
</evidence>
<feature type="domain" description="EGF-like" evidence="13">
    <location>
        <begin position="489"/>
        <end position="532"/>
    </location>
</feature>
<keyword evidence="3" id="KW-0964">Secreted</keyword>
<keyword evidence="12" id="KW-0472">Membrane</keyword>
<protein>
    <submittedName>
        <fullName evidence="15">Fibulin-1</fullName>
    </submittedName>
</protein>
<comment type="caution">
    <text evidence="11">Lacks conserved residue(s) required for the propagation of feature annotation.</text>
</comment>
<dbReference type="STRING" id="131310.A0A0N4Z7Y4"/>
<evidence type="ECO:0000256" key="11">
    <source>
        <dbReference type="PROSITE-ProRule" id="PRU00076"/>
    </source>
</evidence>
<sequence length="913" mass="101876">MFKITNIVLNINIFILLNLLTTIYGSELSRCCAGGGRHFKETNSCHAIRSEGTSLTCSRTASICCLRAMMDNSCVLGLKNAQEYDYCPADKNELGAAMKKECCDCCLLAKELTDKGEECIAPIGFSTPCLSSFNKCCGNSSLENVIEEQKIKEETRLKKIHKNSQKDRCKHAKCEHLCNDRRGDSVECSCKPGFDLSPDGYSCIDLLGKDINNIDNLLSIHKYGKRERLYNNCPVGFISNPIGTCVDINECETLFYTCPSPYMQCLNVPGSFSCVCLPGYYWSDVGNVCIDIDECLLLLDNCLESQRCLNTPGSFKCIRTLSCGTGYALDSETELCMDVDECNLGAHDCGAMYTCRNIQGSYRCDPKKCASDEVMNPKTGECVSITCPVGYLATEGKCQDINECLNPGICKPFEECINTPGNYRCQEVGNLCEPGSRIDKNTGFCQDIDECIEGTHTCGTQECINTIGSFKCICKTGFEFNKTTLKCEDIDECEKFKGHVCSVHAICENTIGSFKCHCNSGYESAGDGKNCIDVDECTLGIANCQQRCVNTPGSYQCVCDRGYQLKSDNTTCEDIDECSAYKNSGSELCMGGCINTIGSFKCSCPPGYDVMEDGIVCKDIDECAEKKCPKDNICVNTLGNYKCHKIKCPRNYYQDKQNKNRCLRSNDACRGMSSSHCRKIPLHITWQYMAIPKHVNISSSRTSIVLFSLKGPSNSNNHVQYELNVKEVLTDKEHVIPAVRSNFLIQKGNHINSAVVSLRDSLDGPQEIHLEMILRLSVNGNFQQIHIEQGYSCLKRCYMTDVACKANETQEILYQFRSIPSINYLPYNGLEVARIGSKFFPSYTAEYVLEPSNVNYFRVEQHNFWGILKLIRPIRGPQELEIKIHIHAKSRSQVSMAHTIAIIKLNVDHYRLH</sequence>
<comment type="subcellular location">
    <subcellularLocation>
        <location evidence="1">Secreted</location>
        <location evidence="1">Extracellular space</location>
        <location evidence="1">Extracellular matrix</location>
    </subcellularLocation>
</comment>
<dbReference type="CDD" id="cd00054">
    <property type="entry name" value="EGF_CA"/>
    <property type="match status" value="4"/>
</dbReference>
<dbReference type="FunFam" id="2.10.25.10:FF:000014">
    <property type="entry name" value="Latent-transforming growth factor beta-binding protein 3"/>
    <property type="match status" value="1"/>
</dbReference>
<keyword evidence="9" id="KW-1015">Disulfide bond</keyword>
<dbReference type="FunFam" id="2.10.25.10:FF:000010">
    <property type="entry name" value="Pro-epidermal growth factor"/>
    <property type="match status" value="1"/>
</dbReference>